<evidence type="ECO:0000313" key="1">
    <source>
        <dbReference type="EMBL" id="TWU02656.1"/>
    </source>
</evidence>
<keyword evidence="2" id="KW-1185">Reference proteome</keyword>
<protein>
    <submittedName>
        <fullName evidence="1">Uncharacterized protein</fullName>
    </submittedName>
</protein>
<organism evidence="1 2">
    <name type="scientific">Stieleria varia</name>
    <dbReference type="NCBI Taxonomy" id="2528005"/>
    <lineage>
        <taxon>Bacteria</taxon>
        <taxon>Pseudomonadati</taxon>
        <taxon>Planctomycetota</taxon>
        <taxon>Planctomycetia</taxon>
        <taxon>Pirellulales</taxon>
        <taxon>Pirellulaceae</taxon>
        <taxon>Stieleria</taxon>
    </lineage>
</organism>
<dbReference type="AlphaFoldDB" id="A0A5C6AUC5"/>
<proteinExistence type="predicted"/>
<accession>A0A5C6AUC5</accession>
<sequence>MWVAGLVFSGLYAGIVRDREKLAAPEFSRFEPEDVNLLQKIAVSIFLGRISLKFAGAIAGTRLDRQLLGRVLPTYVCRRSHFPVKSRHRQGFLSEMFAASPKYSTLSYACISQLGDRWAALLLCCLASLACSGLVWGQAGGSMSVPQTNLAPLAVPPSYGSPGYGSPGFAPSYGQSFAPGTGPSLQSQVPTYGGGATYGGGIDPYSIQTPGGYGTQSVYPGGYASPVPSMGGLFSGGVQPAPPAFGTTTYGAPVGGYDPSGFGAGAYPLGSPSTLFPGGILGPTPGYGGEGFSMYRFLQGPRARHTFIGSSNDDNSLMSNDTDVSIAFALPPILASTQPIYVVPSFSFHSWDGPIASTGADLPSKAFSAFLDTGWQSDPNRIFGAEFGVRVGAFSEFDSPSSDVFRIMGKGLGSVRITPASTLKLGVHYLDRNHIKILPAGGLLWQPNPFTRFDIFFPQPKFARYWRTLGTNDVWWYLNADYGGGTWAITRDDGRSDEVDINDIRVAFGWEWGQSQMIRQGRRVGFMEIGYVFDRELYYRQNKVDNLSLDDGIMVRLGFGY</sequence>
<reference evidence="1 2" key="1">
    <citation type="submission" date="2019-02" db="EMBL/GenBank/DDBJ databases">
        <title>Deep-cultivation of Planctomycetes and their phenomic and genomic characterization uncovers novel biology.</title>
        <authorList>
            <person name="Wiegand S."/>
            <person name="Jogler M."/>
            <person name="Boedeker C."/>
            <person name="Pinto D."/>
            <person name="Vollmers J."/>
            <person name="Rivas-Marin E."/>
            <person name="Kohn T."/>
            <person name="Peeters S.H."/>
            <person name="Heuer A."/>
            <person name="Rast P."/>
            <person name="Oberbeckmann S."/>
            <person name="Bunk B."/>
            <person name="Jeske O."/>
            <person name="Meyerdierks A."/>
            <person name="Storesund J.E."/>
            <person name="Kallscheuer N."/>
            <person name="Luecker S."/>
            <person name="Lage O.M."/>
            <person name="Pohl T."/>
            <person name="Merkel B.J."/>
            <person name="Hornburger P."/>
            <person name="Mueller R.-W."/>
            <person name="Bruemmer F."/>
            <person name="Labrenz M."/>
            <person name="Spormann A.M."/>
            <person name="Op Den Camp H."/>
            <person name="Overmann J."/>
            <person name="Amann R."/>
            <person name="Jetten M.S.M."/>
            <person name="Mascher T."/>
            <person name="Medema M.H."/>
            <person name="Devos D.P."/>
            <person name="Kaster A.-K."/>
            <person name="Ovreas L."/>
            <person name="Rohde M."/>
            <person name="Galperin M.Y."/>
            <person name="Jogler C."/>
        </authorList>
    </citation>
    <scope>NUCLEOTIDE SEQUENCE [LARGE SCALE GENOMIC DNA]</scope>
    <source>
        <strain evidence="1 2">Pla52n</strain>
    </source>
</reference>
<dbReference type="Proteomes" id="UP000320176">
    <property type="component" value="Unassembled WGS sequence"/>
</dbReference>
<name>A0A5C6AUC5_9BACT</name>
<dbReference type="EMBL" id="SJPN01000004">
    <property type="protein sequence ID" value="TWU02656.1"/>
    <property type="molecule type" value="Genomic_DNA"/>
</dbReference>
<evidence type="ECO:0000313" key="2">
    <source>
        <dbReference type="Proteomes" id="UP000320176"/>
    </source>
</evidence>
<gene>
    <name evidence="1" type="ORF">Pla52n_37130</name>
</gene>
<comment type="caution">
    <text evidence="1">The sequence shown here is derived from an EMBL/GenBank/DDBJ whole genome shotgun (WGS) entry which is preliminary data.</text>
</comment>